<evidence type="ECO:0000313" key="3">
    <source>
        <dbReference type="EMBL" id="PSS37059.1"/>
    </source>
</evidence>
<dbReference type="EMBL" id="MLYV02000084">
    <property type="protein sequence ID" value="PSS37059.1"/>
    <property type="molecule type" value="Genomic_DNA"/>
</dbReference>
<feature type="domain" description="SPRY" evidence="2">
    <location>
        <begin position="97"/>
        <end position="121"/>
    </location>
</feature>
<proteinExistence type="predicted"/>
<evidence type="ECO:0000259" key="2">
    <source>
        <dbReference type="Pfam" id="PF00622"/>
    </source>
</evidence>
<keyword evidence="4" id="KW-1185">Reference proteome</keyword>
<dbReference type="InterPro" id="IPR043136">
    <property type="entry name" value="B30.2/SPRY_sf"/>
</dbReference>
<evidence type="ECO:0000313" key="4">
    <source>
        <dbReference type="Proteomes" id="UP000186601"/>
    </source>
</evidence>
<name>A0A2R6S4B8_9APHY</name>
<dbReference type="AlphaFoldDB" id="A0A2R6S4B8"/>
<comment type="caution">
    <text evidence="3">The sequence shown here is derived from an EMBL/GenBank/DDBJ whole genome shotgun (WGS) entry which is preliminary data.</text>
</comment>
<reference evidence="3 4" key="1">
    <citation type="submission" date="2018-02" db="EMBL/GenBank/DDBJ databases">
        <title>Genome sequence of the basidiomycete white-rot fungus Phlebia centrifuga.</title>
        <authorList>
            <person name="Granchi Z."/>
            <person name="Peng M."/>
            <person name="de Vries R.P."/>
            <person name="Hilden K."/>
            <person name="Makela M.R."/>
            <person name="Grigoriev I."/>
            <person name="Riley R."/>
        </authorList>
    </citation>
    <scope>NUCLEOTIDE SEQUENCE [LARGE SCALE GENOMIC DNA]</scope>
    <source>
        <strain evidence="3 4">FBCC195</strain>
    </source>
</reference>
<dbReference type="InterPro" id="IPR003877">
    <property type="entry name" value="SPRY_dom"/>
</dbReference>
<evidence type="ECO:0000256" key="1">
    <source>
        <dbReference type="SAM" id="MobiDB-lite"/>
    </source>
</evidence>
<dbReference type="OrthoDB" id="25503at2759"/>
<dbReference type="Gene3D" id="2.60.120.920">
    <property type="match status" value="1"/>
</dbReference>
<protein>
    <recommendedName>
        <fullName evidence="2">SPRY domain-containing protein</fullName>
    </recommendedName>
</protein>
<dbReference type="Proteomes" id="UP000186601">
    <property type="component" value="Unassembled WGS sequence"/>
</dbReference>
<gene>
    <name evidence="3" type="ORF">PHLCEN_2v1098</name>
</gene>
<dbReference type="Pfam" id="PF00622">
    <property type="entry name" value="SPRY"/>
    <property type="match status" value="1"/>
</dbReference>
<feature type="region of interest" description="Disordered" evidence="1">
    <location>
        <begin position="1"/>
        <end position="20"/>
    </location>
</feature>
<organism evidence="3 4">
    <name type="scientific">Hermanssonia centrifuga</name>
    <dbReference type="NCBI Taxonomy" id="98765"/>
    <lineage>
        <taxon>Eukaryota</taxon>
        <taxon>Fungi</taxon>
        <taxon>Dikarya</taxon>
        <taxon>Basidiomycota</taxon>
        <taxon>Agaricomycotina</taxon>
        <taxon>Agaricomycetes</taxon>
        <taxon>Polyporales</taxon>
        <taxon>Meruliaceae</taxon>
        <taxon>Hermanssonia</taxon>
    </lineage>
</organism>
<accession>A0A2R6S4B8</accession>
<sequence length="192" mass="21220">MDYMATSAPSTGSNSEATDVSMTQGGDLPVLYGLVSLLVQRELVTQEFEMRVDGVTLVPNYSSWGRWQNLQFLFLISFIRLRSTSSSQIGFLYVARVMEGDVIGCGVDFDDEIIFFTKNGVLAGKYMLLNVVSLECLNMQTGVATFTSYNIERSAKLSSRWHMIIRPLASLSTPAIPPFNGIYAARMNTSIA</sequence>
<feature type="compositionally biased region" description="Polar residues" evidence="1">
    <location>
        <begin position="7"/>
        <end position="20"/>
    </location>
</feature>